<comment type="caution">
    <text evidence="1">The sequence shown here is derived from an EMBL/GenBank/DDBJ whole genome shotgun (WGS) entry which is preliminary data.</text>
</comment>
<organism evidence="1 2">
    <name type="scientific">Phytophthora lilii</name>
    <dbReference type="NCBI Taxonomy" id="2077276"/>
    <lineage>
        <taxon>Eukaryota</taxon>
        <taxon>Sar</taxon>
        <taxon>Stramenopiles</taxon>
        <taxon>Oomycota</taxon>
        <taxon>Peronosporomycetes</taxon>
        <taxon>Peronosporales</taxon>
        <taxon>Peronosporaceae</taxon>
        <taxon>Phytophthora</taxon>
    </lineage>
</organism>
<dbReference type="AlphaFoldDB" id="A0A9W6TW02"/>
<dbReference type="OrthoDB" id="125898at2759"/>
<evidence type="ECO:0000313" key="1">
    <source>
        <dbReference type="EMBL" id="GMF21086.1"/>
    </source>
</evidence>
<sequence>MTLLLVYPFYQVLFQATSENVEYELAALLLLPLIKSAMKNLVSLTIARMEDLVPEAVIFTVDFFNAVYLATSIQNATSTVTIATIMAVDLIQTAIALQDLYRRTDMISERLQEVTKDLTPQKNVLDAALSMCRSTDTLQSKKRIYIRLTSCLPYDLSAPSRFLLDELPKHPGGPPVSTSVPSCKSSSVSPLVVRVQPKSSTSLQRLNRCAPALQAFTRPILLFPRYQVSCLRHFQKS</sequence>
<dbReference type="Proteomes" id="UP001165083">
    <property type="component" value="Unassembled WGS sequence"/>
</dbReference>
<keyword evidence="2" id="KW-1185">Reference proteome</keyword>
<reference evidence="1" key="1">
    <citation type="submission" date="2023-04" db="EMBL/GenBank/DDBJ databases">
        <title>Phytophthora lilii NBRC 32176.</title>
        <authorList>
            <person name="Ichikawa N."/>
            <person name="Sato H."/>
            <person name="Tonouchi N."/>
        </authorList>
    </citation>
    <scope>NUCLEOTIDE SEQUENCE</scope>
    <source>
        <strain evidence="1">NBRC 32176</strain>
    </source>
</reference>
<proteinExistence type="predicted"/>
<dbReference type="EMBL" id="BSXW01000394">
    <property type="protein sequence ID" value="GMF21086.1"/>
    <property type="molecule type" value="Genomic_DNA"/>
</dbReference>
<accession>A0A9W6TW02</accession>
<protein>
    <submittedName>
        <fullName evidence="1">Unnamed protein product</fullName>
    </submittedName>
</protein>
<evidence type="ECO:0000313" key="2">
    <source>
        <dbReference type="Proteomes" id="UP001165083"/>
    </source>
</evidence>
<gene>
    <name evidence="1" type="ORF">Plil01_000828100</name>
</gene>
<name>A0A9W6TW02_9STRA</name>